<accession>A0A1S3UCP3</accession>
<evidence type="ECO:0000313" key="4">
    <source>
        <dbReference type="RefSeq" id="XP_014503803.1"/>
    </source>
</evidence>
<organism evidence="3">
    <name type="scientific">Vigna radiata var. radiata</name>
    <name type="common">Mung bean</name>
    <name type="synonym">Phaseolus aureus</name>
    <dbReference type="NCBI Taxonomy" id="3916"/>
    <lineage>
        <taxon>Eukaryota</taxon>
        <taxon>Viridiplantae</taxon>
        <taxon>Streptophyta</taxon>
        <taxon>Embryophyta</taxon>
        <taxon>Tracheophyta</taxon>
        <taxon>Spermatophyta</taxon>
        <taxon>Magnoliopsida</taxon>
        <taxon>eudicotyledons</taxon>
        <taxon>Gunneridae</taxon>
        <taxon>Pentapetalae</taxon>
        <taxon>rosids</taxon>
        <taxon>fabids</taxon>
        <taxon>Fabales</taxon>
        <taxon>Fabaceae</taxon>
        <taxon>Papilionoideae</taxon>
        <taxon>50 kb inversion clade</taxon>
        <taxon>NPAAA clade</taxon>
        <taxon>indigoferoid/millettioid clade</taxon>
        <taxon>Phaseoleae</taxon>
        <taxon>Vigna</taxon>
    </lineage>
</organism>
<reference evidence="3 4" key="2">
    <citation type="submission" date="2023-09" db="UniProtKB">
        <authorList>
            <consortium name="RefSeq"/>
        </authorList>
    </citation>
    <scope>IDENTIFICATION</scope>
    <source>
        <tissue evidence="3 4">Leaf</tissue>
    </source>
</reference>
<evidence type="ECO:0000313" key="5">
    <source>
        <dbReference type="RefSeq" id="XP_022638306.1"/>
    </source>
</evidence>
<feature type="chain" id="PRO_5010814643" evidence="1">
    <location>
        <begin position="21"/>
        <end position="162"/>
    </location>
</feature>
<dbReference type="RefSeq" id="XP_014503802.1">
    <property type="nucleotide sequence ID" value="XM_014648316.2"/>
</dbReference>
<gene>
    <name evidence="3 4 5" type="primary">LOC106764094</name>
</gene>
<dbReference type="Proteomes" id="UP000087766">
    <property type="component" value="Chromosome 6"/>
</dbReference>
<dbReference type="PANTHER" id="PTHR16092:SF14">
    <property type="entry name" value="EXOCYST COMPLEX COMPONENT 1 ISOFORM X1"/>
    <property type="match status" value="1"/>
</dbReference>
<dbReference type="RefSeq" id="XP_014503803.1">
    <property type="nucleotide sequence ID" value="XM_014648317.2"/>
</dbReference>
<sequence>MASVFFAAVFGSGLVGVAYADNATVDVQERAMKERERIEALIRSRGIRYGSYPSFSVAVKGQKEDFYAVVDWAYKIDLLHCISMHGITECYLFGQKADATGFVRDLLRDLESRISIQFNRFVDEACHQIERNEKNVRSTGVLSYSQICNPCNSDGAVHPGSV</sequence>
<dbReference type="GeneID" id="106764094"/>
<proteinExistence type="predicted"/>
<dbReference type="GO" id="GO:0006893">
    <property type="term" value="P:Golgi to plasma membrane transport"/>
    <property type="evidence" value="ECO:0007669"/>
    <property type="project" value="TreeGrafter"/>
</dbReference>
<protein>
    <submittedName>
        <fullName evidence="3 4">Exocyst complex component SEC3A-like isoform X1</fullName>
    </submittedName>
</protein>
<evidence type="ECO:0000313" key="3">
    <source>
        <dbReference type="RefSeq" id="XP_014503802.1"/>
    </source>
</evidence>
<dbReference type="STRING" id="3916.A0A1S3UCP3"/>
<dbReference type="PANTHER" id="PTHR16092">
    <property type="entry name" value="SEC3/SYNTAXIN-RELATED"/>
    <property type="match status" value="1"/>
</dbReference>
<dbReference type="GO" id="GO:0000145">
    <property type="term" value="C:exocyst"/>
    <property type="evidence" value="ECO:0007669"/>
    <property type="project" value="TreeGrafter"/>
</dbReference>
<dbReference type="GO" id="GO:0005546">
    <property type="term" value="F:phosphatidylinositol-4,5-bisphosphate binding"/>
    <property type="evidence" value="ECO:0007669"/>
    <property type="project" value="TreeGrafter"/>
</dbReference>
<reference evidence="2" key="1">
    <citation type="journal article" date="2014" name="Nat. Commun.">
        <title>Genome sequence of mungbean and insights into evolution within Vigna species.</title>
        <authorList>
            <person name="Kang Y.J."/>
            <person name="Kim S.K."/>
            <person name="Kim M.Y."/>
            <person name="Lestari P."/>
            <person name="Kim K.H."/>
            <person name="Ha B.K."/>
            <person name="Jun T.H."/>
            <person name="Hwang W.J."/>
            <person name="Lee T."/>
            <person name="Lee J."/>
            <person name="Shim S."/>
            <person name="Yoon M.Y."/>
            <person name="Jang Y.E."/>
            <person name="Han K.S."/>
            <person name="Taeprayoon P."/>
            <person name="Yoon N."/>
            <person name="Somta P."/>
            <person name="Tanya P."/>
            <person name="Kim K.S."/>
            <person name="Gwag J.G."/>
            <person name="Moon J.K."/>
            <person name="Lee Y.H."/>
            <person name="Park B.S."/>
            <person name="Bombarely A."/>
            <person name="Doyle J.J."/>
            <person name="Jackson S.A."/>
            <person name="Schafleitner R."/>
            <person name="Srinives P."/>
            <person name="Varshney R.K."/>
            <person name="Lee S.H."/>
        </authorList>
    </citation>
    <scope>NUCLEOTIDE SEQUENCE [LARGE SCALE GENOMIC DNA]</scope>
    <source>
        <strain evidence="2">cv. VC1973A</strain>
    </source>
</reference>
<dbReference type="GO" id="GO:0005886">
    <property type="term" value="C:plasma membrane"/>
    <property type="evidence" value="ECO:0007669"/>
    <property type="project" value="TreeGrafter"/>
</dbReference>
<dbReference type="OrthoDB" id="1743354at2759"/>
<keyword evidence="2" id="KW-1185">Reference proteome</keyword>
<dbReference type="GO" id="GO:0006887">
    <property type="term" value="P:exocytosis"/>
    <property type="evidence" value="ECO:0007669"/>
    <property type="project" value="TreeGrafter"/>
</dbReference>
<dbReference type="AlphaFoldDB" id="A0A1S3UCP3"/>
<dbReference type="RefSeq" id="XP_022638306.1">
    <property type="nucleotide sequence ID" value="XM_022782585.1"/>
</dbReference>
<dbReference type="KEGG" id="vra:106764094"/>
<feature type="signal peptide" evidence="1">
    <location>
        <begin position="1"/>
        <end position="20"/>
    </location>
</feature>
<evidence type="ECO:0000313" key="2">
    <source>
        <dbReference type="Proteomes" id="UP000087766"/>
    </source>
</evidence>
<evidence type="ECO:0000256" key="1">
    <source>
        <dbReference type="SAM" id="SignalP"/>
    </source>
</evidence>
<keyword evidence="1" id="KW-0732">Signal</keyword>
<name>A0A1S3UCP3_VIGRR</name>